<dbReference type="InterPro" id="IPR001876">
    <property type="entry name" value="Znf_RanBP2"/>
</dbReference>
<proteinExistence type="predicted"/>
<keyword evidence="1" id="KW-0479">Metal-binding</keyword>
<feature type="domain" description="RanBP2-type" evidence="6">
    <location>
        <begin position="72"/>
        <end position="102"/>
    </location>
</feature>
<evidence type="ECO:0000313" key="8">
    <source>
        <dbReference type="Proteomes" id="UP000315369"/>
    </source>
</evidence>
<evidence type="ECO:0000313" key="7">
    <source>
        <dbReference type="EMBL" id="TQF11382.1"/>
    </source>
</evidence>
<feature type="transmembrane region" description="Helical" evidence="5">
    <location>
        <begin position="134"/>
        <end position="153"/>
    </location>
</feature>
<gene>
    <name evidence="7" type="ORF">FJV41_34575</name>
</gene>
<dbReference type="Proteomes" id="UP000315369">
    <property type="component" value="Unassembled WGS sequence"/>
</dbReference>
<dbReference type="OrthoDB" id="1996975at2"/>
<evidence type="ECO:0000259" key="6">
    <source>
        <dbReference type="PROSITE" id="PS50199"/>
    </source>
</evidence>
<keyword evidence="5" id="KW-0812">Transmembrane</keyword>
<protein>
    <recommendedName>
        <fullName evidence="6">RanBP2-type domain-containing protein</fullName>
    </recommendedName>
</protein>
<evidence type="ECO:0000256" key="4">
    <source>
        <dbReference type="SAM" id="MobiDB-lite"/>
    </source>
</evidence>
<keyword evidence="5" id="KW-1133">Transmembrane helix</keyword>
<reference evidence="7 8" key="1">
    <citation type="submission" date="2019-06" db="EMBL/GenBank/DDBJ databases">
        <authorList>
            <person name="Livingstone P."/>
            <person name="Whitworth D."/>
        </authorList>
    </citation>
    <scope>NUCLEOTIDE SEQUENCE [LARGE SCALE GENOMIC DNA]</scope>
    <source>
        <strain evidence="7 8">AM401</strain>
    </source>
</reference>
<dbReference type="EMBL" id="VIFM01000192">
    <property type="protein sequence ID" value="TQF11382.1"/>
    <property type="molecule type" value="Genomic_DNA"/>
</dbReference>
<evidence type="ECO:0000256" key="5">
    <source>
        <dbReference type="SAM" id="Phobius"/>
    </source>
</evidence>
<dbReference type="AlphaFoldDB" id="A0A540WQV0"/>
<keyword evidence="3" id="KW-0862">Zinc</keyword>
<evidence type="ECO:0000256" key="2">
    <source>
        <dbReference type="ARBA" id="ARBA00022771"/>
    </source>
</evidence>
<dbReference type="PROSITE" id="PS01358">
    <property type="entry name" value="ZF_RANBP2_1"/>
    <property type="match status" value="1"/>
</dbReference>
<feature type="region of interest" description="Disordered" evidence="4">
    <location>
        <begin position="307"/>
        <end position="328"/>
    </location>
</feature>
<keyword evidence="2" id="KW-0863">Zinc-finger</keyword>
<dbReference type="RefSeq" id="WP_141646870.1">
    <property type="nucleotide sequence ID" value="NZ_VIFM01000192.1"/>
</dbReference>
<organism evidence="7 8">
    <name type="scientific">Myxococcus llanfairpwllgwyngyllgogerychwyrndrobwllllantysiliogogogochensis</name>
    <dbReference type="NCBI Taxonomy" id="2590453"/>
    <lineage>
        <taxon>Bacteria</taxon>
        <taxon>Pseudomonadati</taxon>
        <taxon>Myxococcota</taxon>
        <taxon>Myxococcia</taxon>
        <taxon>Myxococcales</taxon>
        <taxon>Cystobacterineae</taxon>
        <taxon>Myxococcaceae</taxon>
        <taxon>Myxococcus</taxon>
    </lineage>
</organism>
<dbReference type="PROSITE" id="PS50199">
    <property type="entry name" value="ZF_RANBP2_2"/>
    <property type="match status" value="1"/>
</dbReference>
<dbReference type="GO" id="GO:0008270">
    <property type="term" value="F:zinc ion binding"/>
    <property type="evidence" value="ECO:0007669"/>
    <property type="project" value="UniProtKB-KW"/>
</dbReference>
<evidence type="ECO:0000256" key="1">
    <source>
        <dbReference type="ARBA" id="ARBA00022723"/>
    </source>
</evidence>
<keyword evidence="8" id="KW-1185">Reference proteome</keyword>
<accession>A0A540WQV0</accession>
<sequence>MAKRTRIIEGTWNCTSCDAKDILARHKRCPTCNNPRELSGDESDFDFGDVDAQSGKSLREGVTDDKALELAGAGEDWFCAFCGAANRGDQPRCKHCGAERSVDAKAAPLQAFETPEKPPAAPPPETKPRFTKKWLWLGVLFSCCFSSGLYAMWARTPHDFPGEITGTSWKVAVTQERFTAVQKTGWADELRRSSARMPVNGAGEVAGVDNVRDCVERQRGTRKVADGTERVCRSKTRRVACGTEEKCRRRDKGNGFVEEVCEDITKYCNERYEDCQNETRYRNEPVYARQCAYDTYEWKPVDRREATGLDGQPAWPTLQPGATDRQHRSEEYTVHIRYEDDGVKETVLMPKTERDFLRWKKGQGVVVTVTNSGDLKQVVPR</sequence>
<name>A0A540WQV0_9BACT</name>
<evidence type="ECO:0000256" key="3">
    <source>
        <dbReference type="ARBA" id="ARBA00022833"/>
    </source>
</evidence>
<comment type="caution">
    <text evidence="7">The sequence shown here is derived from an EMBL/GenBank/DDBJ whole genome shotgun (WGS) entry which is preliminary data.</text>
</comment>
<keyword evidence="5" id="KW-0472">Membrane</keyword>